<dbReference type="PANTHER" id="PTHR45677:SF8">
    <property type="entry name" value="CYSTEINE SULFINIC ACID DECARBOXYLASE"/>
    <property type="match status" value="1"/>
</dbReference>
<comment type="similarity">
    <text evidence="2 7">Belongs to the group II decarboxylase family.</text>
</comment>
<sequence length="508" mass="54388">MVHLSGTDRPTLPPRAASAVDAPHDHLLVRGAAAEYADQLTRAVAQVAARFERVDRPTSGATQAELERLVAGVDLDRPVGLDDALRELDEVYLEHAVWFHDPGYAAHLNCPVALPALAAEVVASAVNTSVDTWDQSTVATLVEQRLVRWTADLVGLGPDADGVFTSGGTQSNLQALLVAREHAAHRLTGAAYEPELAAQLAVLATAETHFSIVKAARLLGLGSGAVRLVATGADGRMDPASLSRELGALARDGVHPMAVVATAGTTDRGCIDPLAEVAALTRAHGAWLHVDAAYGCGLLVSPTRRHLLDGIEHADSVTVDFHKSFFQPVASSAVLVRRGEDLRHVTFHADYLNPREAVVPNQVDKSLQTTRRFDALKLWLTLRASGAQALGELFDEVVDRAGEVHRRLRRDPDFEVLAPGSLSTVLFRFRPAGLPEAVADELNPAVRQALLEEGRVLVATTKVDGRPWLKLTLLNPQVTLADLDAVVEAVRRSARQHLAARAPEAVAV</sequence>
<dbReference type="GO" id="GO:0006520">
    <property type="term" value="P:amino acid metabolic process"/>
    <property type="evidence" value="ECO:0007669"/>
    <property type="project" value="InterPro"/>
</dbReference>
<gene>
    <name evidence="8" type="ORF">GRQ65_09465</name>
</gene>
<dbReference type="CDD" id="cd06450">
    <property type="entry name" value="DOPA_deC_like"/>
    <property type="match status" value="1"/>
</dbReference>
<reference evidence="8 9" key="1">
    <citation type="submission" date="2019-12" db="EMBL/GenBank/DDBJ databases">
        <authorList>
            <person name="Kun Z."/>
        </authorList>
    </citation>
    <scope>NUCLEOTIDE SEQUENCE [LARGE SCALE GENOMIC DNA]</scope>
    <source>
        <strain evidence="8 9">YIM 123512</strain>
    </source>
</reference>
<dbReference type="RefSeq" id="WP_160877573.1">
    <property type="nucleotide sequence ID" value="NZ_WUEK01000005.1"/>
</dbReference>
<dbReference type="Gene3D" id="3.40.640.10">
    <property type="entry name" value="Type I PLP-dependent aspartate aminotransferase-like (Major domain)"/>
    <property type="match status" value="1"/>
</dbReference>
<dbReference type="GO" id="GO:0030170">
    <property type="term" value="F:pyridoxal phosphate binding"/>
    <property type="evidence" value="ECO:0007669"/>
    <property type="project" value="InterPro"/>
</dbReference>
<dbReference type="InterPro" id="IPR002129">
    <property type="entry name" value="PyrdxlP-dep_de-COase"/>
</dbReference>
<feature type="modified residue" description="N6-(pyridoxal phosphate)lysine" evidence="6">
    <location>
        <position position="323"/>
    </location>
</feature>
<evidence type="ECO:0000256" key="5">
    <source>
        <dbReference type="ARBA" id="ARBA00023239"/>
    </source>
</evidence>
<evidence type="ECO:0000256" key="4">
    <source>
        <dbReference type="ARBA" id="ARBA00022898"/>
    </source>
</evidence>
<proteinExistence type="inferred from homology"/>
<keyword evidence="8" id="KW-0032">Aminotransferase</keyword>
<dbReference type="InterPro" id="IPR015422">
    <property type="entry name" value="PyrdxlP-dep_Trfase_small"/>
</dbReference>
<keyword evidence="3" id="KW-0210">Decarboxylase</keyword>
<keyword evidence="8" id="KW-0808">Transferase</keyword>
<dbReference type="GO" id="GO:0008483">
    <property type="term" value="F:transaminase activity"/>
    <property type="evidence" value="ECO:0007669"/>
    <property type="project" value="UniProtKB-KW"/>
</dbReference>
<evidence type="ECO:0000313" key="9">
    <source>
        <dbReference type="Proteomes" id="UP000473325"/>
    </source>
</evidence>
<accession>A0A6L7EWJ5</accession>
<protein>
    <submittedName>
        <fullName evidence="8">Aminotransferase class V-fold PLP-dependent enzyme</fullName>
    </submittedName>
</protein>
<keyword evidence="5 7" id="KW-0456">Lyase</keyword>
<dbReference type="GO" id="GO:0004058">
    <property type="term" value="F:aromatic-L-amino-acid decarboxylase activity"/>
    <property type="evidence" value="ECO:0007669"/>
    <property type="project" value="UniProtKB-ARBA"/>
</dbReference>
<dbReference type="InterPro" id="IPR015421">
    <property type="entry name" value="PyrdxlP-dep_Trfase_major"/>
</dbReference>
<dbReference type="Gene3D" id="3.90.1150.10">
    <property type="entry name" value="Aspartate Aminotransferase, domain 1"/>
    <property type="match status" value="1"/>
</dbReference>
<dbReference type="Proteomes" id="UP000473325">
    <property type="component" value="Unassembled WGS sequence"/>
</dbReference>
<dbReference type="InterPro" id="IPR015424">
    <property type="entry name" value="PyrdxlP-dep_Trfase"/>
</dbReference>
<name>A0A6L7EWJ5_9ACTN</name>
<comment type="cofactor">
    <cofactor evidence="1 6 7">
        <name>pyridoxal 5'-phosphate</name>
        <dbReference type="ChEBI" id="CHEBI:597326"/>
    </cofactor>
</comment>
<dbReference type="GO" id="GO:0019752">
    <property type="term" value="P:carboxylic acid metabolic process"/>
    <property type="evidence" value="ECO:0007669"/>
    <property type="project" value="InterPro"/>
</dbReference>
<dbReference type="InterPro" id="IPR010977">
    <property type="entry name" value="Aromatic_deC"/>
</dbReference>
<dbReference type="PRINTS" id="PR00800">
    <property type="entry name" value="YHDCRBOXLASE"/>
</dbReference>
<evidence type="ECO:0000256" key="1">
    <source>
        <dbReference type="ARBA" id="ARBA00001933"/>
    </source>
</evidence>
<dbReference type="Gene3D" id="1.20.1650.10">
    <property type="entry name" value="PLP-dependent transferases"/>
    <property type="match status" value="1"/>
</dbReference>
<evidence type="ECO:0000256" key="6">
    <source>
        <dbReference type="PIRSR" id="PIRSR602129-50"/>
    </source>
</evidence>
<keyword evidence="9" id="KW-1185">Reference proteome</keyword>
<evidence type="ECO:0000256" key="2">
    <source>
        <dbReference type="ARBA" id="ARBA00009533"/>
    </source>
</evidence>
<evidence type="ECO:0000313" key="8">
    <source>
        <dbReference type="EMBL" id="MXG89778.1"/>
    </source>
</evidence>
<evidence type="ECO:0000256" key="7">
    <source>
        <dbReference type="RuleBase" id="RU000382"/>
    </source>
</evidence>
<dbReference type="PANTHER" id="PTHR45677">
    <property type="entry name" value="GLUTAMATE DECARBOXYLASE-RELATED"/>
    <property type="match status" value="1"/>
</dbReference>
<comment type="caution">
    <text evidence="8">The sequence shown here is derived from an EMBL/GenBank/DDBJ whole genome shotgun (WGS) entry which is preliminary data.</text>
</comment>
<dbReference type="SUPFAM" id="SSF53383">
    <property type="entry name" value="PLP-dependent transferases"/>
    <property type="match status" value="1"/>
</dbReference>
<dbReference type="AlphaFoldDB" id="A0A6L7EWJ5"/>
<dbReference type="Pfam" id="PF00282">
    <property type="entry name" value="Pyridoxal_deC"/>
    <property type="match status" value="1"/>
</dbReference>
<evidence type="ECO:0000256" key="3">
    <source>
        <dbReference type="ARBA" id="ARBA00022793"/>
    </source>
</evidence>
<dbReference type="EMBL" id="WUEK01000005">
    <property type="protein sequence ID" value="MXG89778.1"/>
    <property type="molecule type" value="Genomic_DNA"/>
</dbReference>
<keyword evidence="4 6" id="KW-0663">Pyridoxal phosphate</keyword>
<dbReference type="GO" id="GO:0005737">
    <property type="term" value="C:cytoplasm"/>
    <property type="evidence" value="ECO:0007669"/>
    <property type="project" value="TreeGrafter"/>
</dbReference>
<organism evidence="8 9">
    <name type="scientific">Nocardioides flavescens</name>
    <dbReference type="NCBI Taxonomy" id="2691959"/>
    <lineage>
        <taxon>Bacteria</taxon>
        <taxon>Bacillati</taxon>
        <taxon>Actinomycetota</taxon>
        <taxon>Actinomycetes</taxon>
        <taxon>Propionibacteriales</taxon>
        <taxon>Nocardioidaceae</taxon>
        <taxon>Nocardioides</taxon>
    </lineage>
</organism>